<feature type="compositionally biased region" description="Polar residues" evidence="1">
    <location>
        <begin position="83"/>
        <end position="93"/>
    </location>
</feature>
<reference evidence="2 3" key="1">
    <citation type="submission" date="2024-01" db="EMBL/GenBank/DDBJ databases">
        <title>The complete chloroplast genome sequence of Lithospermum erythrorhizon: insights into the phylogenetic relationship among Boraginaceae species and the maternal lineages of purple gromwells.</title>
        <authorList>
            <person name="Okada T."/>
            <person name="Watanabe K."/>
        </authorList>
    </citation>
    <scope>NUCLEOTIDE SEQUENCE [LARGE SCALE GENOMIC DNA]</scope>
</reference>
<evidence type="ECO:0000313" key="3">
    <source>
        <dbReference type="Proteomes" id="UP001454036"/>
    </source>
</evidence>
<evidence type="ECO:0000256" key="1">
    <source>
        <dbReference type="SAM" id="MobiDB-lite"/>
    </source>
</evidence>
<protein>
    <recommendedName>
        <fullName evidence="4">GAG-pre-integrase domain-containing protein</fullName>
    </recommendedName>
</protein>
<evidence type="ECO:0000313" key="2">
    <source>
        <dbReference type="EMBL" id="GAA0159953.1"/>
    </source>
</evidence>
<keyword evidence="3" id="KW-1185">Reference proteome</keyword>
<feature type="region of interest" description="Disordered" evidence="1">
    <location>
        <begin position="78"/>
        <end position="106"/>
    </location>
</feature>
<evidence type="ECO:0008006" key="4">
    <source>
        <dbReference type="Google" id="ProtNLM"/>
    </source>
</evidence>
<accession>A0AAV3Q8S8</accession>
<dbReference type="Proteomes" id="UP001454036">
    <property type="component" value="Unassembled WGS sequence"/>
</dbReference>
<comment type="caution">
    <text evidence="2">The sequence shown here is derived from an EMBL/GenBank/DDBJ whole genome shotgun (WGS) entry which is preliminary data.</text>
</comment>
<gene>
    <name evidence="2" type="ORF">LIER_16618</name>
</gene>
<proteinExistence type="predicted"/>
<name>A0AAV3Q8S8_LITER</name>
<dbReference type="EMBL" id="BAABME010003734">
    <property type="protein sequence ID" value="GAA0159953.1"/>
    <property type="molecule type" value="Genomic_DNA"/>
</dbReference>
<sequence>MDLTQIQSLKGDHVTFGDGGKGKVVGKALVSKKSEDVELWHKKLGHTNYQNMAQGCTRIASAGDQRQCVVNVKLESKPRVVTKSKTGGHNSCTGADAHGPNRSHAS</sequence>
<dbReference type="AlphaFoldDB" id="A0AAV3Q8S8"/>
<organism evidence="2 3">
    <name type="scientific">Lithospermum erythrorhizon</name>
    <name type="common">Purple gromwell</name>
    <name type="synonym">Lithospermum officinale var. erythrorhizon</name>
    <dbReference type="NCBI Taxonomy" id="34254"/>
    <lineage>
        <taxon>Eukaryota</taxon>
        <taxon>Viridiplantae</taxon>
        <taxon>Streptophyta</taxon>
        <taxon>Embryophyta</taxon>
        <taxon>Tracheophyta</taxon>
        <taxon>Spermatophyta</taxon>
        <taxon>Magnoliopsida</taxon>
        <taxon>eudicotyledons</taxon>
        <taxon>Gunneridae</taxon>
        <taxon>Pentapetalae</taxon>
        <taxon>asterids</taxon>
        <taxon>lamiids</taxon>
        <taxon>Boraginales</taxon>
        <taxon>Boraginaceae</taxon>
        <taxon>Boraginoideae</taxon>
        <taxon>Lithospermeae</taxon>
        <taxon>Lithospermum</taxon>
    </lineage>
</organism>